<keyword evidence="3 6" id="KW-0418">Kinase</keyword>
<dbReference type="PANTHER" id="PTHR43095">
    <property type="entry name" value="SUGAR KINASE"/>
    <property type="match status" value="1"/>
</dbReference>
<sequence length="484" mass="53078">MTDTCRVVDIAIDVGTSVLKVAAVDGEERVLAQGRADIPLLRPSPGAALQDVQVIEHLLRGLLQALADDLGETHRVDKIAWSSAMHSLLLVDAKGAPLGPAYTWLDGRAAAVARDCWDHGPGRNLYGRTGTPIHPLSPLIKLRWLRQTGARDLAAARHILSIKEWLWWRSFGNYEVDYATASASGVLDIHRGDWSAAALAYAGVDAEQLSKLVTREWQRPLRREDPIFPPQWAGACACLGASDGVLAQWGMGALTEDILGVSLGTSMAVRRYSPLPRLSRRTRNFAYRVDDHHWLVGTASNNGGPMLDWVRRYSFGADVGFTEALAAAARATPSSLLCLPFLAGERAPLWRADARAAFLDIDTRDGPAEFLYAAVEGLFFTLRWLYEDLQGQAPRPARAIIVSGHLFHSAWATQLLANILCLPVRVAGGADVALLGAIRWARNTPHSARRADASTEDWSFSPRPEARTEERYARFRKAAQALYT</sequence>
<dbReference type="KEGG" id="acz:Acaty_c2570"/>
<gene>
    <name evidence="6" type="ORF">Acaty_c2570</name>
</gene>
<dbReference type="RefSeq" id="WP_004869265.1">
    <property type="nucleotide sequence ID" value="NZ_CP005986.1"/>
</dbReference>
<feature type="domain" description="Carbohydrate kinase FGGY N-terminal" evidence="4">
    <location>
        <begin position="10"/>
        <end position="214"/>
    </location>
</feature>
<feature type="domain" description="Carbohydrate kinase FGGY C-terminal" evidence="5">
    <location>
        <begin position="261"/>
        <end position="439"/>
    </location>
</feature>
<name>A0A059ZUC9_ACICK</name>
<protein>
    <submittedName>
        <fullName evidence="6">Gluconokinase</fullName>
        <ecNumber evidence="6">2.7.1.12</ecNumber>
    </submittedName>
</protein>
<dbReference type="EMBL" id="CP005986">
    <property type="protein sequence ID" value="AIA56414.1"/>
    <property type="molecule type" value="Genomic_DNA"/>
</dbReference>
<dbReference type="InterPro" id="IPR000577">
    <property type="entry name" value="Carb_kinase_FGGY"/>
</dbReference>
<accession>A0A059ZUC9</accession>
<dbReference type="PANTHER" id="PTHR43095:SF2">
    <property type="entry name" value="GLUCONOKINASE"/>
    <property type="match status" value="1"/>
</dbReference>
<evidence type="ECO:0000259" key="5">
    <source>
        <dbReference type="Pfam" id="PF02782"/>
    </source>
</evidence>
<dbReference type="InterPro" id="IPR050406">
    <property type="entry name" value="FGGY_Carb_Kinase"/>
</dbReference>
<evidence type="ECO:0000313" key="6">
    <source>
        <dbReference type="EMBL" id="AIA56414.1"/>
    </source>
</evidence>
<dbReference type="EC" id="2.7.1.12" evidence="6"/>
<dbReference type="SUPFAM" id="SSF53067">
    <property type="entry name" value="Actin-like ATPase domain"/>
    <property type="match status" value="2"/>
</dbReference>
<reference evidence="6 7" key="1">
    <citation type="journal article" date="2009" name="J. Bacteriol.">
        <title>Draft genome sequence of the extremely acidophilic bacterium Acidithiobacillus caldus ATCC 51756 reveals metabolic versatility in the genus Acidithiobacillus.</title>
        <authorList>
            <person name="Valdes J."/>
            <person name="Quatrini R."/>
            <person name="Hallberg K."/>
            <person name="Dopson M."/>
            <person name="Valenzuela P.D."/>
            <person name="Holmes D.S."/>
        </authorList>
    </citation>
    <scope>NUCLEOTIDE SEQUENCE [LARGE SCALE GENOMIC DNA]</scope>
    <source>
        <strain evidence="7">ATCC 51756 / DSM 8584 / KU</strain>
    </source>
</reference>
<dbReference type="Pfam" id="PF02782">
    <property type="entry name" value="FGGY_C"/>
    <property type="match status" value="1"/>
</dbReference>
<dbReference type="Proteomes" id="UP000005522">
    <property type="component" value="Chromosome"/>
</dbReference>
<evidence type="ECO:0000313" key="7">
    <source>
        <dbReference type="Proteomes" id="UP000005522"/>
    </source>
</evidence>
<dbReference type="eggNOG" id="COG1070">
    <property type="taxonomic scope" value="Bacteria"/>
</dbReference>
<organism evidence="6 7">
    <name type="scientific">Acidithiobacillus caldus (strain ATCC 51756 / DSM 8584 / KU)</name>
    <dbReference type="NCBI Taxonomy" id="637389"/>
    <lineage>
        <taxon>Bacteria</taxon>
        <taxon>Pseudomonadati</taxon>
        <taxon>Pseudomonadota</taxon>
        <taxon>Acidithiobacillia</taxon>
        <taxon>Acidithiobacillales</taxon>
        <taxon>Acidithiobacillaceae</taxon>
        <taxon>Acidithiobacillus</taxon>
    </lineage>
</organism>
<dbReference type="CDD" id="cd07770">
    <property type="entry name" value="ASKHA_NBD_FGGY_GntK"/>
    <property type="match status" value="1"/>
</dbReference>
<evidence type="ECO:0000259" key="4">
    <source>
        <dbReference type="Pfam" id="PF00370"/>
    </source>
</evidence>
<dbReference type="InterPro" id="IPR043129">
    <property type="entry name" value="ATPase_NBD"/>
</dbReference>
<proteinExistence type="inferred from homology"/>
<dbReference type="PIRSF" id="PIRSF000538">
    <property type="entry name" value="GlpK"/>
    <property type="match status" value="1"/>
</dbReference>
<dbReference type="HOGENOM" id="CLU_009281_3_4_6"/>
<dbReference type="AlphaFoldDB" id="A0A059ZUC9"/>
<keyword evidence="2 6" id="KW-0808">Transferase</keyword>
<dbReference type="GO" id="GO:0005975">
    <property type="term" value="P:carbohydrate metabolic process"/>
    <property type="evidence" value="ECO:0007669"/>
    <property type="project" value="InterPro"/>
</dbReference>
<dbReference type="Gene3D" id="3.30.420.40">
    <property type="match status" value="2"/>
</dbReference>
<dbReference type="InterPro" id="IPR018484">
    <property type="entry name" value="FGGY_N"/>
</dbReference>
<evidence type="ECO:0000256" key="2">
    <source>
        <dbReference type="ARBA" id="ARBA00022679"/>
    </source>
</evidence>
<dbReference type="InterPro" id="IPR018485">
    <property type="entry name" value="FGGY_C"/>
</dbReference>
<dbReference type="Pfam" id="PF00370">
    <property type="entry name" value="FGGY_N"/>
    <property type="match status" value="1"/>
</dbReference>
<evidence type="ECO:0000256" key="1">
    <source>
        <dbReference type="ARBA" id="ARBA00009156"/>
    </source>
</evidence>
<evidence type="ECO:0000256" key="3">
    <source>
        <dbReference type="ARBA" id="ARBA00022777"/>
    </source>
</evidence>
<comment type="similarity">
    <text evidence="1">Belongs to the FGGY kinase family.</text>
</comment>
<dbReference type="GO" id="GO:0046316">
    <property type="term" value="F:gluconokinase activity"/>
    <property type="evidence" value="ECO:0007669"/>
    <property type="project" value="UniProtKB-EC"/>
</dbReference>